<dbReference type="AlphaFoldDB" id="C6HUW8"/>
<name>C6HUW8_9BACT</name>
<dbReference type="Proteomes" id="UP000009374">
    <property type="component" value="Unassembled WGS sequence"/>
</dbReference>
<dbReference type="InterPro" id="IPR049279">
    <property type="entry name" value="DUF3108-like"/>
</dbReference>
<feature type="domain" description="DUF3108" evidence="1">
    <location>
        <begin position="148"/>
        <end position="197"/>
    </location>
</feature>
<sequence length="228" mass="25595">MRAGYRRMSCVLLCPLVFLILLSGLRPSRAAGTDSGPLTYLPLVPMEKTFDGLGGRIHVTEVLRPLPGAGPSRKVEVTRKIAYLNFPTRTIVSVYEFNPATGEYTKNTSTSAFSQSVYAYHPPLIRVRLPFRKGDSWSGEDGENRIHDRVWGKVRVTLPAGTFVCWVVRRRLSYNLISRRSTQILYEYYARNVGFVGEGGWSATGKWHWSRRLLSFKMGESAGGSASR</sequence>
<dbReference type="EMBL" id="GG693859">
    <property type="protein sequence ID" value="EES53579.1"/>
    <property type="molecule type" value="Genomic_DNA"/>
</dbReference>
<gene>
    <name evidence="2" type="ORF">UBAL3_74420036</name>
</gene>
<accession>C6HUW8</accession>
<dbReference type="Gene3D" id="2.40.360.20">
    <property type="match status" value="1"/>
</dbReference>
<evidence type="ECO:0000259" key="1">
    <source>
        <dbReference type="Pfam" id="PF21347"/>
    </source>
</evidence>
<evidence type="ECO:0000313" key="3">
    <source>
        <dbReference type="Proteomes" id="UP000009374"/>
    </source>
</evidence>
<proteinExistence type="predicted"/>
<organism evidence="2 3">
    <name type="scientific">Leptospirillum ferrodiazotrophum</name>
    <dbReference type="NCBI Taxonomy" id="412449"/>
    <lineage>
        <taxon>Bacteria</taxon>
        <taxon>Pseudomonadati</taxon>
        <taxon>Nitrospirota</taxon>
        <taxon>Nitrospiria</taxon>
        <taxon>Nitrospirales</taxon>
        <taxon>Nitrospiraceae</taxon>
        <taxon>Leptospirillum</taxon>
    </lineage>
</organism>
<dbReference type="Pfam" id="PF21347">
    <property type="entry name" value="DUF3108_like"/>
    <property type="match status" value="1"/>
</dbReference>
<keyword evidence="3" id="KW-1185">Reference proteome</keyword>
<evidence type="ECO:0000313" key="2">
    <source>
        <dbReference type="EMBL" id="EES53579.1"/>
    </source>
</evidence>
<protein>
    <recommendedName>
        <fullName evidence="1">DUF3108 domain-containing protein</fullName>
    </recommendedName>
</protein>
<reference evidence="2 3" key="1">
    <citation type="journal article" date="2009" name="Appl. Environ. Microbiol.">
        <title>Community genomic and proteomic analyses of chemoautotrophic iron-oxidizing "Leptospirillum rubarum" (Group II) and "Leptospirillum ferrodiazotrophum" (Group III) bacteria in acid mine drainage biofilms.</title>
        <authorList>
            <person name="Goltsman D.S."/>
            <person name="Denef V.J."/>
            <person name="Singer S.W."/>
            <person name="VerBerkmoes N.C."/>
            <person name="Lefsrud M."/>
            <person name="Mueller R.S."/>
            <person name="Dick G.J."/>
            <person name="Sun C.L."/>
            <person name="Wheeler K.E."/>
            <person name="Zemla A."/>
            <person name="Baker B.J."/>
            <person name="Hauser L."/>
            <person name="Land M."/>
            <person name="Shah M.B."/>
            <person name="Thelen M.P."/>
            <person name="Hettich R.L."/>
            <person name="Banfield J.F."/>
        </authorList>
    </citation>
    <scope>NUCLEOTIDE SEQUENCE [LARGE SCALE GENOMIC DNA]</scope>
</reference>